<reference evidence="3" key="1">
    <citation type="submission" date="2016-10" db="EMBL/GenBank/DDBJ databases">
        <authorList>
            <person name="Varghese N."/>
            <person name="Submissions S."/>
        </authorList>
    </citation>
    <scope>NUCLEOTIDE SEQUENCE [LARGE SCALE GENOMIC DNA]</scope>
    <source>
        <strain evidence="3">ANC 5076</strain>
    </source>
</reference>
<dbReference type="RefSeq" id="WP_074947831.1">
    <property type="nucleotide sequence ID" value="NZ_FOZU01000055.1"/>
</dbReference>
<evidence type="ECO:0000313" key="3">
    <source>
        <dbReference type="Proteomes" id="UP000182827"/>
    </source>
</evidence>
<dbReference type="AlphaFoldDB" id="A0A1I6WDV3"/>
<sequence>MSSVIPLIRLIEAMNEQPIAFNKHYVFIGCGINGALMLSQLVYWTSRTRDNDGWIFKTHSDWTMETGLTRREQDTARKTLKELGFLSEKKVGVPRRVFFKVERENLYKALIEYSETLATPSMHNSAILNAPNRHTECTEAPDCMHESAQLNAQIRPSNTENTTENTTESISAVAPSKTQKFSAKEILIKNGVSEQTISEYTNLRNKKKKPITENVLKLVFGQAKQACISNERAFQIIVVRGWETFKAAWNWQETNAELDQLENPQPIHPEQQNQSLINLPSKPKGFLGAAQ</sequence>
<accession>A0A1I6WDV3</accession>
<name>A0A1I6WDV3_9GAMM</name>
<proteinExistence type="predicted"/>
<evidence type="ECO:0000313" key="2">
    <source>
        <dbReference type="EMBL" id="SFT23931.1"/>
    </source>
</evidence>
<feature type="region of interest" description="Disordered" evidence="1">
    <location>
        <begin position="264"/>
        <end position="291"/>
    </location>
</feature>
<dbReference type="Proteomes" id="UP000182827">
    <property type="component" value="Unassembled WGS sequence"/>
</dbReference>
<organism evidence="2 3">
    <name type="scientific">Acinetobacter bohemicus</name>
    <dbReference type="NCBI Taxonomy" id="1435036"/>
    <lineage>
        <taxon>Bacteria</taxon>
        <taxon>Pseudomonadati</taxon>
        <taxon>Pseudomonadota</taxon>
        <taxon>Gammaproteobacteria</taxon>
        <taxon>Moraxellales</taxon>
        <taxon>Moraxellaceae</taxon>
        <taxon>Acinetobacter</taxon>
    </lineage>
</organism>
<gene>
    <name evidence="2" type="ORF">SAMN05444586_105512</name>
</gene>
<dbReference type="EMBL" id="FOZU01000055">
    <property type="protein sequence ID" value="SFT23931.1"/>
    <property type="molecule type" value="Genomic_DNA"/>
</dbReference>
<protein>
    <submittedName>
        <fullName evidence="2">Uncharacterized protein</fullName>
    </submittedName>
</protein>
<keyword evidence="3" id="KW-1185">Reference proteome</keyword>
<evidence type="ECO:0000256" key="1">
    <source>
        <dbReference type="SAM" id="MobiDB-lite"/>
    </source>
</evidence>